<organism evidence="2 3">
    <name type="scientific">Ostreobium quekettii</name>
    <dbReference type="NCBI Taxonomy" id="121088"/>
    <lineage>
        <taxon>Eukaryota</taxon>
        <taxon>Viridiplantae</taxon>
        <taxon>Chlorophyta</taxon>
        <taxon>core chlorophytes</taxon>
        <taxon>Ulvophyceae</taxon>
        <taxon>TCBD clade</taxon>
        <taxon>Bryopsidales</taxon>
        <taxon>Ostreobineae</taxon>
        <taxon>Ostreobiaceae</taxon>
        <taxon>Ostreobium</taxon>
    </lineage>
</organism>
<dbReference type="Gene3D" id="3.40.1190.20">
    <property type="match status" value="1"/>
</dbReference>
<dbReference type="PANTHER" id="PTHR47826">
    <property type="entry name" value="OS03G0164700 PROTEIN"/>
    <property type="match status" value="1"/>
</dbReference>
<name>A0A8S1JEA7_9CHLO</name>
<sequence length="282" mass="29244">MVAEGVAARPGAHTLLANTLICFVLVDPQSRHAFCSLYDVEPGPILGDGDSLTPEAMGAIGRSRALFINGFIFDELSPGLIERVAVSAKEMGTVLMFDPGPRCLSIMAGARPGREAMQRLIGISDVVLATREEAAAISGRDDPHGCAEWVLQKSGSETKWCLVKMGEKGAILHARHAPGPLLVRGVQVEVSDTVGCGDSFAAGVALGYIEGWDLEGALELANAVGAATAMGRGAGRNVASTSDVLHILTDGRTGEARRSVESALSLLRSSLEGSSLGVPTVG</sequence>
<dbReference type="PANTHER" id="PTHR47826:SF1">
    <property type="entry name" value="OS03G0164700 PROTEIN"/>
    <property type="match status" value="1"/>
</dbReference>
<feature type="domain" description="Carbohydrate kinase PfkB" evidence="1">
    <location>
        <begin position="58"/>
        <end position="236"/>
    </location>
</feature>
<dbReference type="OrthoDB" id="415590at2759"/>
<gene>
    <name evidence="2" type="ORF">OSTQU699_LOCUS10703</name>
</gene>
<dbReference type="Pfam" id="PF00294">
    <property type="entry name" value="PfkB"/>
    <property type="match status" value="1"/>
</dbReference>
<evidence type="ECO:0000313" key="2">
    <source>
        <dbReference type="EMBL" id="CAD7705348.1"/>
    </source>
</evidence>
<dbReference type="InterPro" id="IPR029056">
    <property type="entry name" value="Ribokinase-like"/>
</dbReference>
<proteinExistence type="predicted"/>
<dbReference type="InterPro" id="IPR011611">
    <property type="entry name" value="PfkB_dom"/>
</dbReference>
<protein>
    <recommendedName>
        <fullName evidence="1">Carbohydrate kinase PfkB domain-containing protein</fullName>
    </recommendedName>
</protein>
<evidence type="ECO:0000259" key="1">
    <source>
        <dbReference type="Pfam" id="PF00294"/>
    </source>
</evidence>
<keyword evidence="3" id="KW-1185">Reference proteome</keyword>
<accession>A0A8S1JEA7</accession>
<dbReference type="SUPFAM" id="SSF53613">
    <property type="entry name" value="Ribokinase-like"/>
    <property type="match status" value="1"/>
</dbReference>
<dbReference type="EMBL" id="CAJHUC010003099">
    <property type="protein sequence ID" value="CAD7705348.1"/>
    <property type="molecule type" value="Genomic_DNA"/>
</dbReference>
<dbReference type="Proteomes" id="UP000708148">
    <property type="component" value="Unassembled WGS sequence"/>
</dbReference>
<reference evidence="2" key="1">
    <citation type="submission" date="2020-12" db="EMBL/GenBank/DDBJ databases">
        <authorList>
            <person name="Iha C."/>
        </authorList>
    </citation>
    <scope>NUCLEOTIDE SEQUENCE</scope>
</reference>
<dbReference type="AlphaFoldDB" id="A0A8S1JEA7"/>
<comment type="caution">
    <text evidence="2">The sequence shown here is derived from an EMBL/GenBank/DDBJ whole genome shotgun (WGS) entry which is preliminary data.</text>
</comment>
<evidence type="ECO:0000313" key="3">
    <source>
        <dbReference type="Proteomes" id="UP000708148"/>
    </source>
</evidence>